<accession>A0A5A7TNC6</accession>
<reference evidence="2 3" key="1">
    <citation type="submission" date="2019-08" db="EMBL/GenBank/DDBJ databases">
        <title>Draft genome sequences of two oriental melons (Cucumis melo L. var makuwa).</title>
        <authorList>
            <person name="Kwon S.-Y."/>
        </authorList>
    </citation>
    <scope>NUCLEOTIDE SEQUENCE [LARGE SCALE GENOMIC DNA]</scope>
    <source>
        <strain evidence="3">cv. SW 3</strain>
        <tissue evidence="2">Leaf</tissue>
    </source>
</reference>
<feature type="region of interest" description="Disordered" evidence="1">
    <location>
        <begin position="181"/>
        <end position="224"/>
    </location>
</feature>
<gene>
    <name evidence="2" type="ORF">E6C27_scaffold335G00420</name>
</gene>
<name>A0A5A7TNC6_CUCMM</name>
<dbReference type="AlphaFoldDB" id="A0A5A7TNC6"/>
<protein>
    <submittedName>
        <fullName evidence="2">Uncharacterized protein</fullName>
    </submittedName>
</protein>
<sequence length="476" mass="53172">MREIQEGQVVSTTIRWIAHGLHPVVMTYEGYKINGICYNTKPRDDTRTVQNSGIMFVASTMHVASVKDKNPIIAYMSFCGVIQEIWKKASTSSGGLIDRALVWKKARTTKDGEIPDTDAKEVANKIHNLLVLKRATHSTGNITCDILSQAIGGKIHQEGFEGSVNTSHRVNTSILQERNERRVSEVATKGEIADESKIKSQMASKSIDTSDDANDHDTEEENRQVLEEVEIKDLTIEKQDKVDDVNKDVCASIGTLTKVKDGTSCRLAIGTKVNVVGAGIIFNYDMDGDNVKVSVDMVAIINFFFPIPTREGMTKLSQEVGSQLLWPRHLVIPLDEKMKSMYQADPRLPSLTLNIKRAPVTLRLLLWELDYIGSKIQIHIPAKVVGYQRKCCIFLKALQEFCQIHLYKVMEEKGTLGSYKFADAGSVSVGISKEDRAQVLNARFLRTNHRQKPLVSSCHRLHKGHCTLDGSFEKSN</sequence>
<dbReference type="EMBL" id="SSTE01015151">
    <property type="protein sequence ID" value="KAA0043546.1"/>
    <property type="molecule type" value="Genomic_DNA"/>
</dbReference>
<dbReference type="PANTHER" id="PTHR48451:SF1">
    <property type="entry name" value="DUF4218 DOMAIN-CONTAINING PROTEIN"/>
    <property type="match status" value="1"/>
</dbReference>
<proteinExistence type="predicted"/>
<comment type="caution">
    <text evidence="2">The sequence shown here is derived from an EMBL/GenBank/DDBJ whole genome shotgun (WGS) entry which is preliminary data.</text>
</comment>
<feature type="compositionally biased region" description="Basic and acidic residues" evidence="1">
    <location>
        <begin position="213"/>
        <end position="224"/>
    </location>
</feature>
<evidence type="ECO:0000313" key="2">
    <source>
        <dbReference type="EMBL" id="KAA0043546.1"/>
    </source>
</evidence>
<organism evidence="2 3">
    <name type="scientific">Cucumis melo var. makuwa</name>
    <name type="common">Oriental melon</name>
    <dbReference type="NCBI Taxonomy" id="1194695"/>
    <lineage>
        <taxon>Eukaryota</taxon>
        <taxon>Viridiplantae</taxon>
        <taxon>Streptophyta</taxon>
        <taxon>Embryophyta</taxon>
        <taxon>Tracheophyta</taxon>
        <taxon>Spermatophyta</taxon>
        <taxon>Magnoliopsida</taxon>
        <taxon>eudicotyledons</taxon>
        <taxon>Gunneridae</taxon>
        <taxon>Pentapetalae</taxon>
        <taxon>rosids</taxon>
        <taxon>fabids</taxon>
        <taxon>Cucurbitales</taxon>
        <taxon>Cucurbitaceae</taxon>
        <taxon>Benincaseae</taxon>
        <taxon>Cucumis</taxon>
    </lineage>
</organism>
<evidence type="ECO:0000256" key="1">
    <source>
        <dbReference type="SAM" id="MobiDB-lite"/>
    </source>
</evidence>
<dbReference type="OrthoDB" id="1436361at2759"/>
<evidence type="ECO:0000313" key="3">
    <source>
        <dbReference type="Proteomes" id="UP000321393"/>
    </source>
</evidence>
<dbReference type="PANTHER" id="PTHR48451">
    <property type="entry name" value="DUF4218 DOMAIN-CONTAINING PROTEIN"/>
    <property type="match status" value="1"/>
</dbReference>
<dbReference type="Proteomes" id="UP000321393">
    <property type="component" value="Unassembled WGS sequence"/>
</dbReference>